<dbReference type="Gene3D" id="4.10.860.20">
    <property type="entry name" value="Rabenosyn, Rab binding domain"/>
    <property type="match status" value="1"/>
</dbReference>
<dbReference type="InterPro" id="IPR017455">
    <property type="entry name" value="Znf_FYVE-rel"/>
</dbReference>
<dbReference type="GO" id="GO:0008270">
    <property type="term" value="F:zinc ion binding"/>
    <property type="evidence" value="ECO:0007669"/>
    <property type="project" value="UniProtKB-KW"/>
</dbReference>
<feature type="compositionally biased region" description="Polar residues" evidence="6">
    <location>
        <begin position="70"/>
        <end position="90"/>
    </location>
</feature>
<evidence type="ECO:0000256" key="3">
    <source>
        <dbReference type="ARBA" id="ARBA00022833"/>
    </source>
</evidence>
<dbReference type="SMART" id="SM00064">
    <property type="entry name" value="FYVE"/>
    <property type="match status" value="1"/>
</dbReference>
<dbReference type="Proteomes" id="UP000807306">
    <property type="component" value="Unassembled WGS sequence"/>
</dbReference>
<keyword evidence="3" id="KW-0862">Zinc</keyword>
<feature type="region of interest" description="Disordered" evidence="6">
    <location>
        <begin position="19"/>
        <end position="90"/>
    </location>
</feature>
<accession>A0A9P6EPG3</accession>
<reference evidence="8" key="1">
    <citation type="submission" date="2020-11" db="EMBL/GenBank/DDBJ databases">
        <authorList>
            <consortium name="DOE Joint Genome Institute"/>
            <person name="Ahrendt S."/>
            <person name="Riley R."/>
            <person name="Andreopoulos W."/>
            <person name="Labutti K."/>
            <person name="Pangilinan J."/>
            <person name="Ruiz-Duenas F.J."/>
            <person name="Barrasa J.M."/>
            <person name="Sanchez-Garcia M."/>
            <person name="Camarero S."/>
            <person name="Miyauchi S."/>
            <person name="Serrano A."/>
            <person name="Linde D."/>
            <person name="Babiker R."/>
            <person name="Drula E."/>
            <person name="Ayuso-Fernandez I."/>
            <person name="Pacheco R."/>
            <person name="Padilla G."/>
            <person name="Ferreira P."/>
            <person name="Barriuso J."/>
            <person name="Kellner H."/>
            <person name="Castanera R."/>
            <person name="Alfaro M."/>
            <person name="Ramirez L."/>
            <person name="Pisabarro A.G."/>
            <person name="Kuo A."/>
            <person name="Tritt A."/>
            <person name="Lipzen A."/>
            <person name="He G."/>
            <person name="Yan M."/>
            <person name="Ng V."/>
            <person name="Cullen D."/>
            <person name="Martin F."/>
            <person name="Rosso M.-N."/>
            <person name="Henrissat B."/>
            <person name="Hibbett D."/>
            <person name="Martinez A.T."/>
            <person name="Grigoriev I.V."/>
        </authorList>
    </citation>
    <scope>NUCLEOTIDE SEQUENCE</scope>
    <source>
        <strain evidence="8">CBS 506.95</strain>
    </source>
</reference>
<dbReference type="Pfam" id="PF11464">
    <property type="entry name" value="Rbsn"/>
    <property type="match status" value="1"/>
</dbReference>
<feature type="compositionally biased region" description="Low complexity" evidence="6">
    <location>
        <begin position="172"/>
        <end position="194"/>
    </location>
</feature>
<evidence type="ECO:0000313" key="8">
    <source>
        <dbReference type="EMBL" id="KAF9532299.1"/>
    </source>
</evidence>
<dbReference type="PROSITE" id="PS50178">
    <property type="entry name" value="ZF_FYVE"/>
    <property type="match status" value="1"/>
</dbReference>
<dbReference type="SUPFAM" id="SSF140125">
    <property type="entry name" value="Rabenosyn-5 Rab-binding domain-like"/>
    <property type="match status" value="1"/>
</dbReference>
<dbReference type="SUPFAM" id="SSF57903">
    <property type="entry name" value="FYVE/PHD zinc finger"/>
    <property type="match status" value="1"/>
</dbReference>
<dbReference type="CDD" id="cd15737">
    <property type="entry name" value="FYVE2_Vac1p_like"/>
    <property type="match status" value="1"/>
</dbReference>
<dbReference type="PANTHER" id="PTHR13510:SF44">
    <property type="entry name" value="RABENOSYN-5"/>
    <property type="match status" value="1"/>
</dbReference>
<keyword evidence="2 4" id="KW-0863">Zinc-finger</keyword>
<dbReference type="Pfam" id="PF01363">
    <property type="entry name" value="FYVE"/>
    <property type="match status" value="1"/>
</dbReference>
<comment type="caution">
    <text evidence="8">The sequence shown here is derived from an EMBL/GenBank/DDBJ whole genome shotgun (WGS) entry which is preliminary data.</text>
</comment>
<name>A0A9P6EPG3_9AGAR</name>
<feature type="region of interest" description="Disordered" evidence="6">
    <location>
        <begin position="301"/>
        <end position="327"/>
    </location>
</feature>
<evidence type="ECO:0000256" key="2">
    <source>
        <dbReference type="ARBA" id="ARBA00022771"/>
    </source>
</evidence>
<proteinExistence type="predicted"/>
<dbReference type="EMBL" id="MU157832">
    <property type="protein sequence ID" value="KAF9532299.1"/>
    <property type="molecule type" value="Genomic_DNA"/>
</dbReference>
<dbReference type="Gene3D" id="3.30.40.10">
    <property type="entry name" value="Zinc/RING finger domain, C3HC4 (zinc finger)"/>
    <property type="match status" value="1"/>
</dbReference>
<dbReference type="InterPro" id="IPR036531">
    <property type="entry name" value="Rbsn_Rab-bd_sf"/>
</dbReference>
<evidence type="ECO:0000313" key="9">
    <source>
        <dbReference type="Proteomes" id="UP000807306"/>
    </source>
</evidence>
<feature type="compositionally biased region" description="Polar residues" evidence="6">
    <location>
        <begin position="115"/>
        <end position="124"/>
    </location>
</feature>
<protein>
    <recommendedName>
        <fullName evidence="7">FYVE-type domain-containing protein</fullName>
    </recommendedName>
</protein>
<evidence type="ECO:0000256" key="5">
    <source>
        <dbReference type="SAM" id="Coils"/>
    </source>
</evidence>
<evidence type="ECO:0000256" key="6">
    <source>
        <dbReference type="SAM" id="MobiDB-lite"/>
    </source>
</evidence>
<evidence type="ECO:0000259" key="7">
    <source>
        <dbReference type="PROSITE" id="PS50178"/>
    </source>
</evidence>
<dbReference type="InterPro" id="IPR000306">
    <property type="entry name" value="Znf_FYVE"/>
</dbReference>
<sequence length="751" mass="82420">MPEAADMAVVVLDQAVNQGHHTTPALPPFSSTMSTPSSPPSSASYIPYQAYKSKRHSRNLSNPPNPHLVPNQSLPPVSKPSNGGISSATFLNPPKLVLQADDDNVFEEGLLLSNGRANGSSASPLSKEFRPSEAEPSISPPREGPISFPTVSEEGPGTPPSTDGVRALPKQATPDESASASPSPTSSRMQSPTPRKTSTFRKLPAKSARNTPASPHVRNMSLVSLPPTPGEEIRSLAATPLVSPSPLPHAQLPPVNGPSHTSRLSVPFNSHILPAESSSILQSPASVTIPLASPPIQTHKPLPSPQLAAPQPTATRKPAPYRPGFQPRGVYRPLTDEFLEIRKRKRDGEGEGGMKRVERTKLERRLEKLISLHFPAPGEEGYQEKARPSPRPLVNGSKRASSIFDFQTLKNISLNDAGDLWKGVVTGALVDSAKNDIRAAEQRITPWQDDAEVTKCPLCVTSFHPLTCRKHHCRLCGRIICSLPVKHPQRKALCSILFIVDKQSRQVEEVGEGVDYGVRKRKPSTVVSQAKAAEEEEKFLKGVRICRECRPIVLRQQYRQQTQILPPFVDLYQQFVALESDIEEALPKFEELLMTLNHQNDQPTKEASAARKKLLDCFAQYDRLAKKIRALPCSNGAGSSQERVQMAIMTRASLFLQKNMFPLQAIPTPTPKSKAPESKTNGPNSLVLPPDMDAALAHTLQPLLEQEAILENFVEEAQAQRKFEDVKTLKINLKEIRKEIERRVDDSDAQR</sequence>
<evidence type="ECO:0000256" key="4">
    <source>
        <dbReference type="PROSITE-ProRule" id="PRU00091"/>
    </source>
</evidence>
<dbReference type="InterPro" id="IPR011011">
    <property type="entry name" value="Znf_FYVE_PHD"/>
</dbReference>
<feature type="region of interest" description="Disordered" evidence="6">
    <location>
        <begin position="114"/>
        <end position="231"/>
    </location>
</feature>
<dbReference type="InterPro" id="IPR021565">
    <property type="entry name" value="Rbsn_Rab-bd"/>
</dbReference>
<feature type="domain" description="FYVE-type" evidence="7">
    <location>
        <begin position="450"/>
        <end position="549"/>
    </location>
</feature>
<keyword evidence="5" id="KW-0175">Coiled coil</keyword>
<keyword evidence="1" id="KW-0479">Metal-binding</keyword>
<dbReference type="InterPro" id="IPR052727">
    <property type="entry name" value="Rab4/Rab5_effector"/>
</dbReference>
<gene>
    <name evidence="8" type="ORF">CPB83DRAFT_847611</name>
</gene>
<dbReference type="AlphaFoldDB" id="A0A9P6EPG3"/>
<dbReference type="PANTHER" id="PTHR13510">
    <property type="entry name" value="FYVE-FINGER-CONTAINING RAB5 EFFECTOR PROTEIN RABENOSYN-5-RELATED"/>
    <property type="match status" value="1"/>
</dbReference>
<organism evidence="8 9">
    <name type="scientific">Crepidotus variabilis</name>
    <dbReference type="NCBI Taxonomy" id="179855"/>
    <lineage>
        <taxon>Eukaryota</taxon>
        <taxon>Fungi</taxon>
        <taxon>Dikarya</taxon>
        <taxon>Basidiomycota</taxon>
        <taxon>Agaricomycotina</taxon>
        <taxon>Agaricomycetes</taxon>
        <taxon>Agaricomycetidae</taxon>
        <taxon>Agaricales</taxon>
        <taxon>Agaricineae</taxon>
        <taxon>Crepidotaceae</taxon>
        <taxon>Crepidotus</taxon>
    </lineage>
</organism>
<dbReference type="OrthoDB" id="166134at2759"/>
<evidence type="ECO:0000256" key="1">
    <source>
        <dbReference type="ARBA" id="ARBA00022723"/>
    </source>
</evidence>
<keyword evidence="9" id="KW-1185">Reference proteome</keyword>
<feature type="compositionally biased region" description="Low complexity" evidence="6">
    <location>
        <begin position="305"/>
        <end position="315"/>
    </location>
</feature>
<feature type="compositionally biased region" description="Low complexity" evidence="6">
    <location>
        <begin position="28"/>
        <end position="44"/>
    </location>
</feature>
<feature type="coiled-coil region" evidence="5">
    <location>
        <begin position="719"/>
        <end position="746"/>
    </location>
</feature>
<dbReference type="InterPro" id="IPR013083">
    <property type="entry name" value="Znf_RING/FYVE/PHD"/>
</dbReference>